<protein>
    <recommendedName>
        <fullName evidence="6">Amine oxidase</fullName>
        <ecNumber evidence="6">1.4.3.-</ecNumber>
    </recommendedName>
</protein>
<evidence type="ECO:0000256" key="7">
    <source>
        <dbReference type="SAM" id="MobiDB-lite"/>
    </source>
</evidence>
<dbReference type="PANTHER" id="PTHR43563">
    <property type="entry name" value="AMINE OXIDASE"/>
    <property type="match status" value="1"/>
</dbReference>
<keyword evidence="3 6" id="KW-0560">Oxidoreductase</keyword>
<dbReference type="InterPro" id="IPR002937">
    <property type="entry name" value="Amino_oxidase"/>
</dbReference>
<dbReference type="GO" id="GO:0097621">
    <property type="term" value="F:monoamine oxidase activity"/>
    <property type="evidence" value="ECO:0007669"/>
    <property type="project" value="UniProtKB-EC"/>
</dbReference>
<feature type="compositionally biased region" description="Basic and acidic residues" evidence="7">
    <location>
        <begin position="323"/>
        <end position="332"/>
    </location>
</feature>
<dbReference type="SUPFAM" id="SSF51905">
    <property type="entry name" value="FAD/NAD(P)-binding domain"/>
    <property type="match status" value="1"/>
</dbReference>
<comment type="catalytic activity">
    <reaction evidence="4">
        <text>a secondary aliphatic amine + O2 + H2O = a primary amine + an aldehyde + H2O2</text>
        <dbReference type="Rhea" id="RHEA:26414"/>
        <dbReference type="ChEBI" id="CHEBI:15377"/>
        <dbReference type="ChEBI" id="CHEBI:15379"/>
        <dbReference type="ChEBI" id="CHEBI:16240"/>
        <dbReference type="ChEBI" id="CHEBI:17478"/>
        <dbReference type="ChEBI" id="CHEBI:58855"/>
        <dbReference type="ChEBI" id="CHEBI:65296"/>
        <dbReference type="EC" id="1.4.3.4"/>
    </reaction>
</comment>
<feature type="compositionally biased region" description="Polar residues" evidence="7">
    <location>
        <begin position="46"/>
        <end position="55"/>
    </location>
</feature>
<dbReference type="PANTHER" id="PTHR43563:SF1">
    <property type="entry name" value="AMINE OXIDASE [FLAVIN-CONTAINING] B"/>
    <property type="match status" value="1"/>
</dbReference>
<feature type="region of interest" description="Disordered" evidence="7">
    <location>
        <begin position="1"/>
        <end position="75"/>
    </location>
</feature>
<dbReference type="STRING" id="1882483.A0A317XIQ1"/>
<evidence type="ECO:0000256" key="1">
    <source>
        <dbReference type="ARBA" id="ARBA00001974"/>
    </source>
</evidence>
<dbReference type="Pfam" id="PF01593">
    <property type="entry name" value="Amino_oxidase"/>
    <property type="match status" value="1"/>
</dbReference>
<dbReference type="SUPFAM" id="SSF54373">
    <property type="entry name" value="FAD-linked reductases, C-terminal domain"/>
    <property type="match status" value="1"/>
</dbReference>
<feature type="binding site" evidence="5">
    <location>
        <position position="445"/>
    </location>
    <ligand>
        <name>substrate</name>
    </ligand>
</feature>
<dbReference type="PRINTS" id="PR00757">
    <property type="entry name" value="AMINEOXDASEF"/>
</dbReference>
<gene>
    <name evidence="9" type="ORF">BCV70DRAFT_67018</name>
</gene>
<dbReference type="Proteomes" id="UP000246740">
    <property type="component" value="Unassembled WGS sequence"/>
</dbReference>
<evidence type="ECO:0000256" key="4">
    <source>
        <dbReference type="ARBA" id="ARBA00048448"/>
    </source>
</evidence>
<evidence type="ECO:0000256" key="6">
    <source>
        <dbReference type="RuleBase" id="RU362067"/>
    </source>
</evidence>
<name>A0A317XIQ1_9BASI</name>
<feature type="binding site" evidence="5">
    <location>
        <begin position="111"/>
        <end position="112"/>
    </location>
    <ligand>
        <name>FAD</name>
        <dbReference type="ChEBI" id="CHEBI:57692"/>
    </ligand>
</feature>
<dbReference type="AlphaFoldDB" id="A0A317XIQ1"/>
<dbReference type="Gene3D" id="3.90.660.10">
    <property type="match status" value="1"/>
</dbReference>
<evidence type="ECO:0000313" key="9">
    <source>
        <dbReference type="EMBL" id="PWY97398.1"/>
    </source>
</evidence>
<feature type="binding site" evidence="5">
    <location>
        <position position="92"/>
    </location>
    <ligand>
        <name>FAD</name>
        <dbReference type="ChEBI" id="CHEBI:57692"/>
    </ligand>
</feature>
<reference evidence="9 10" key="1">
    <citation type="journal article" date="2018" name="Mol. Biol. Evol.">
        <title>Broad Genomic Sampling Reveals a Smut Pathogenic Ancestry of the Fungal Clade Ustilaginomycotina.</title>
        <authorList>
            <person name="Kijpornyongpan T."/>
            <person name="Mondo S.J."/>
            <person name="Barry K."/>
            <person name="Sandor L."/>
            <person name="Lee J."/>
            <person name="Lipzen A."/>
            <person name="Pangilinan J."/>
            <person name="LaButti K."/>
            <person name="Hainaut M."/>
            <person name="Henrissat B."/>
            <person name="Grigoriev I.V."/>
            <person name="Spatafora J.W."/>
            <person name="Aime M.C."/>
        </authorList>
    </citation>
    <scope>NUCLEOTIDE SEQUENCE [LARGE SCALE GENOMIC DNA]</scope>
    <source>
        <strain evidence="9 10">MCA 3645</strain>
    </source>
</reference>
<feature type="domain" description="Amine oxidase" evidence="8">
    <location>
        <begin position="91"/>
        <end position="556"/>
    </location>
</feature>
<dbReference type="Gene3D" id="3.50.50.60">
    <property type="entry name" value="FAD/NAD(P)-binding domain"/>
    <property type="match status" value="1"/>
</dbReference>
<feature type="compositionally biased region" description="Low complexity" evidence="7">
    <location>
        <begin position="56"/>
        <end position="68"/>
    </location>
</feature>
<keyword evidence="10" id="KW-1185">Reference proteome</keyword>
<evidence type="ECO:0000256" key="2">
    <source>
        <dbReference type="ARBA" id="ARBA00005995"/>
    </source>
</evidence>
<organism evidence="9 10">
    <name type="scientific">Testicularia cyperi</name>
    <dbReference type="NCBI Taxonomy" id="1882483"/>
    <lineage>
        <taxon>Eukaryota</taxon>
        <taxon>Fungi</taxon>
        <taxon>Dikarya</taxon>
        <taxon>Basidiomycota</taxon>
        <taxon>Ustilaginomycotina</taxon>
        <taxon>Ustilaginomycetes</taxon>
        <taxon>Ustilaginales</taxon>
        <taxon>Anthracoideaceae</taxon>
        <taxon>Testicularia</taxon>
    </lineage>
</organism>
<dbReference type="InterPro" id="IPR001613">
    <property type="entry name" value="Flavin_amine_oxidase"/>
</dbReference>
<dbReference type="EC" id="1.4.3.-" evidence="6"/>
<evidence type="ECO:0000259" key="8">
    <source>
        <dbReference type="Pfam" id="PF01593"/>
    </source>
</evidence>
<dbReference type="EMBL" id="KZ819209">
    <property type="protein sequence ID" value="PWY97398.1"/>
    <property type="molecule type" value="Genomic_DNA"/>
</dbReference>
<evidence type="ECO:0000256" key="5">
    <source>
        <dbReference type="PIRSR" id="PIRSR601613-1"/>
    </source>
</evidence>
<dbReference type="Gene3D" id="1.10.405.10">
    <property type="entry name" value="Guanine Nucleotide Dissociation Inhibitor, domain 1"/>
    <property type="match status" value="1"/>
</dbReference>
<dbReference type="InParanoid" id="A0A317XIQ1"/>
<dbReference type="InterPro" id="IPR050703">
    <property type="entry name" value="Flavin_MAO"/>
</dbReference>
<evidence type="ECO:0000256" key="3">
    <source>
        <dbReference type="ARBA" id="ARBA00023002"/>
    </source>
</evidence>
<keyword evidence="6" id="KW-0285">Flavoprotein</keyword>
<keyword evidence="6" id="KW-0274">FAD</keyword>
<proteinExistence type="inferred from homology"/>
<feature type="region of interest" description="Disordered" evidence="7">
    <location>
        <begin position="318"/>
        <end position="342"/>
    </location>
</feature>
<sequence>MTCLSFASRMTRRDRSGSAGDPLRPSQPLWTAGDAADDGAEKSHSPHTSVTLAPDSTTASRSTTGTGRLQQDSKISRGSQEYDVLVVGAGLSGLVAASQLIQAGLKVKVLEAQDRVGGRTLDHCFADGTLAEMGGQWIGPGQTEIVKLCKELGLSFHDTYDHGESLFRSSASTQVKRYKDRLPVGIIASLDLLMATRKIDRLAKGVPNKTPTKAANAVWLDERSIASWIDDEVKTSQARALLKMAIKAVYAENPESISLLDFLATVNGAGGSVENVLSDAQTTRIVEGPQQISRRLAARLPPEVVQLRTKAVSIRRIKPHHVSKSETEDGGRSQDQPPSGFRVVTNRDEWRASVVLVTPPRPLICQIHFEPALPTRILQYYRRQPMGSVIKYNILYTSPFWRKAGLNGSYINTDEKSPIQLVYDNSPPPSPPGSSLSGPGVLVAFVFANNSRSFVQQSPDRQLRRDVVLQSLAQAFGVHALSPMDFYEIDWADQPFATGGYGSFNPPGLLTSFEPDHKSSLSRVGSIFFAGDAASETWQGYMEGAVRSGKHTSNKIVDAFLGVS</sequence>
<comment type="similarity">
    <text evidence="2 6">Belongs to the flavin monoamine oxidase family.</text>
</comment>
<comment type="cofactor">
    <cofactor evidence="1 6">
        <name>FAD</name>
        <dbReference type="ChEBI" id="CHEBI:57692"/>
    </cofactor>
</comment>
<dbReference type="InterPro" id="IPR036188">
    <property type="entry name" value="FAD/NAD-bd_sf"/>
</dbReference>
<dbReference type="OrthoDB" id="5046242at2759"/>
<accession>A0A317XIQ1</accession>
<evidence type="ECO:0000313" key="10">
    <source>
        <dbReference type="Proteomes" id="UP000246740"/>
    </source>
</evidence>